<protein>
    <submittedName>
        <fullName evidence="1">Uncharacterized protein</fullName>
    </submittedName>
</protein>
<dbReference type="EMBL" id="CM042049">
    <property type="protein sequence ID" value="KAI3747275.1"/>
    <property type="molecule type" value="Genomic_DNA"/>
</dbReference>
<gene>
    <name evidence="1" type="ORF">L6452_09729</name>
</gene>
<sequence>MHKGRVVSSSQDQHRHLTPTDGLVDDEYKKPPSLIDVAQNLRYSDRPVEILAGNNNRGAVVVNQDGDRPLSVADLAGGREKSQPHNHYIEKDKPPSQGDFGQHKHSNNGQGSQDQHRHVTCILDDYEKPPTLTGVAQNLRYLEYQPMEFLDENDKRVVVKNQDDARPLSTTDLASGREKSRPYNHHEKDRLPSEGDFGQRDHNSNGHGFKDHHRHLTGPVDDHKKPTTLTVVAQNLRYSDQPVEFLAGNDNRGAVAMNQDGGRPLSMADLAGEREKSQPYGHQYEKDKPSSQRDFSQRNRSSSDQGRFQTTSTPNSYNNDHFDQFIPGCD</sequence>
<accession>A0ACB9DL98</accession>
<evidence type="ECO:0000313" key="1">
    <source>
        <dbReference type="EMBL" id="KAI3747275.1"/>
    </source>
</evidence>
<dbReference type="Proteomes" id="UP001055879">
    <property type="component" value="Linkage Group LG03"/>
</dbReference>
<keyword evidence="2" id="KW-1185">Reference proteome</keyword>
<reference evidence="2" key="1">
    <citation type="journal article" date="2022" name="Mol. Ecol. Resour.">
        <title>The genomes of chicory, endive, great burdock and yacon provide insights into Asteraceae palaeo-polyploidization history and plant inulin production.</title>
        <authorList>
            <person name="Fan W."/>
            <person name="Wang S."/>
            <person name="Wang H."/>
            <person name="Wang A."/>
            <person name="Jiang F."/>
            <person name="Liu H."/>
            <person name="Zhao H."/>
            <person name="Xu D."/>
            <person name="Zhang Y."/>
        </authorList>
    </citation>
    <scope>NUCLEOTIDE SEQUENCE [LARGE SCALE GENOMIC DNA]</scope>
    <source>
        <strain evidence="2">cv. Niubang</strain>
    </source>
</reference>
<reference evidence="1 2" key="2">
    <citation type="journal article" date="2022" name="Mol. Ecol. Resour.">
        <title>The genomes of chicory, endive, great burdock and yacon provide insights into Asteraceae paleo-polyploidization history and plant inulin production.</title>
        <authorList>
            <person name="Fan W."/>
            <person name="Wang S."/>
            <person name="Wang H."/>
            <person name="Wang A."/>
            <person name="Jiang F."/>
            <person name="Liu H."/>
            <person name="Zhao H."/>
            <person name="Xu D."/>
            <person name="Zhang Y."/>
        </authorList>
    </citation>
    <scope>NUCLEOTIDE SEQUENCE [LARGE SCALE GENOMIC DNA]</scope>
    <source>
        <strain evidence="2">cv. Niubang</strain>
    </source>
</reference>
<comment type="caution">
    <text evidence="1">The sequence shown here is derived from an EMBL/GenBank/DDBJ whole genome shotgun (WGS) entry which is preliminary data.</text>
</comment>
<name>A0ACB9DL98_ARCLA</name>
<proteinExistence type="predicted"/>
<organism evidence="1 2">
    <name type="scientific">Arctium lappa</name>
    <name type="common">Greater burdock</name>
    <name type="synonym">Lappa major</name>
    <dbReference type="NCBI Taxonomy" id="4217"/>
    <lineage>
        <taxon>Eukaryota</taxon>
        <taxon>Viridiplantae</taxon>
        <taxon>Streptophyta</taxon>
        <taxon>Embryophyta</taxon>
        <taxon>Tracheophyta</taxon>
        <taxon>Spermatophyta</taxon>
        <taxon>Magnoliopsida</taxon>
        <taxon>eudicotyledons</taxon>
        <taxon>Gunneridae</taxon>
        <taxon>Pentapetalae</taxon>
        <taxon>asterids</taxon>
        <taxon>campanulids</taxon>
        <taxon>Asterales</taxon>
        <taxon>Asteraceae</taxon>
        <taxon>Carduoideae</taxon>
        <taxon>Cardueae</taxon>
        <taxon>Arctiinae</taxon>
        <taxon>Arctium</taxon>
    </lineage>
</organism>
<evidence type="ECO:0000313" key="2">
    <source>
        <dbReference type="Proteomes" id="UP001055879"/>
    </source>
</evidence>